<evidence type="ECO:0000313" key="3">
    <source>
        <dbReference type="EMBL" id="MDL5034565.1"/>
    </source>
</evidence>
<feature type="domain" description="Glycosyl transferase family 4" evidence="2">
    <location>
        <begin position="26"/>
        <end position="208"/>
    </location>
</feature>
<keyword evidence="1" id="KW-0808">Transferase</keyword>
<name>A0ABT7LNY3_9BURK</name>
<dbReference type="RefSeq" id="WP_285984640.1">
    <property type="nucleotide sequence ID" value="NZ_JASVDS010000010.1"/>
</dbReference>
<comment type="caution">
    <text evidence="3">The sequence shown here is derived from an EMBL/GenBank/DDBJ whole genome shotgun (WGS) entry which is preliminary data.</text>
</comment>
<dbReference type="CDD" id="cd03818">
    <property type="entry name" value="GT4_ExpC-like"/>
    <property type="match status" value="1"/>
</dbReference>
<evidence type="ECO:0000259" key="2">
    <source>
        <dbReference type="Pfam" id="PF12000"/>
    </source>
</evidence>
<protein>
    <submittedName>
        <fullName evidence="3">Glycosyltransferase family 4 protein</fullName>
    </submittedName>
</protein>
<evidence type="ECO:0000256" key="1">
    <source>
        <dbReference type="ARBA" id="ARBA00022679"/>
    </source>
</evidence>
<sequence length="432" mass="48518">MRILIIHQNFPGQFRHVAAEWASRPGWQVIGIGRDTAPGLPGVQGLRQIRYKPHRGVHREQHHYLRRMEDAVLHGQAVARVLLQLKKEGFTPDVILAHPGWGETLYAKDVFPHTRLVHYCEWFYNTPPLDGLDQVDRATWPYADVGFDPEFPVTFDDVARIRSWNALHLLNLQNCDAGISPTHWQKAQHPKAYLDKITVAHEGIDTENLGPDPNAVIKTPSGEILKANDPDKPVITYVARNLEPYRGFHTFMRALPAVQREHGNAHVVIVGGDDVSYGARPKDAKNWREKMLAEVGQQLDPTRTHFVGKVPYADYKRVLQVSSAHVYLTYPFVLSWSCLEAMATGCRLVASDVAPMREVAMEGMGMCRALDVRALAIGLTQRAEMAETAVGAYAGADMPGADTRRTYSLERGRRRFEEGVRKGIRSELTSVV</sequence>
<dbReference type="EMBL" id="JASVDS010000010">
    <property type="protein sequence ID" value="MDL5034565.1"/>
    <property type="molecule type" value="Genomic_DNA"/>
</dbReference>
<dbReference type="SUPFAM" id="SSF53756">
    <property type="entry name" value="UDP-Glycosyltransferase/glycogen phosphorylase"/>
    <property type="match status" value="1"/>
</dbReference>
<dbReference type="PANTHER" id="PTHR46401:SF2">
    <property type="entry name" value="GLYCOSYLTRANSFERASE WBBK-RELATED"/>
    <property type="match status" value="1"/>
</dbReference>
<accession>A0ABT7LNY3</accession>
<organism evidence="3 4">
    <name type="scientific">Roseateles subflavus</name>
    <dbReference type="NCBI Taxonomy" id="3053353"/>
    <lineage>
        <taxon>Bacteria</taxon>
        <taxon>Pseudomonadati</taxon>
        <taxon>Pseudomonadota</taxon>
        <taxon>Betaproteobacteria</taxon>
        <taxon>Burkholderiales</taxon>
        <taxon>Sphaerotilaceae</taxon>
        <taxon>Roseateles</taxon>
    </lineage>
</organism>
<proteinExistence type="predicted"/>
<keyword evidence="4" id="KW-1185">Reference proteome</keyword>
<dbReference type="PANTHER" id="PTHR46401">
    <property type="entry name" value="GLYCOSYLTRANSFERASE WBBK-RELATED"/>
    <property type="match status" value="1"/>
</dbReference>
<dbReference type="Gene3D" id="3.40.50.2000">
    <property type="entry name" value="Glycogen Phosphorylase B"/>
    <property type="match status" value="2"/>
</dbReference>
<dbReference type="Pfam" id="PF13692">
    <property type="entry name" value="Glyco_trans_1_4"/>
    <property type="match status" value="1"/>
</dbReference>
<evidence type="ECO:0000313" key="4">
    <source>
        <dbReference type="Proteomes" id="UP001238603"/>
    </source>
</evidence>
<dbReference type="Pfam" id="PF12000">
    <property type="entry name" value="Glyco_trans_4_3"/>
    <property type="match status" value="1"/>
</dbReference>
<dbReference type="InterPro" id="IPR022623">
    <property type="entry name" value="Glyco_trans_4"/>
</dbReference>
<gene>
    <name evidence="3" type="ORF">QRD43_21855</name>
</gene>
<reference evidence="3 4" key="1">
    <citation type="submission" date="2023-06" db="EMBL/GenBank/DDBJ databases">
        <title>Pelomonas sp. APW6 16S ribosomal RNA gene genome sequencing and assembly.</title>
        <authorList>
            <person name="Woo H."/>
        </authorList>
    </citation>
    <scope>NUCLEOTIDE SEQUENCE [LARGE SCALE GENOMIC DNA]</scope>
    <source>
        <strain evidence="3 4">APW6</strain>
    </source>
</reference>
<dbReference type="Proteomes" id="UP001238603">
    <property type="component" value="Unassembled WGS sequence"/>
</dbReference>